<reference evidence="1" key="2">
    <citation type="journal article" date="2024" name="Plant">
        <title>Genomic evolution and insights into agronomic trait innovations of Sesamum species.</title>
        <authorList>
            <person name="Miao H."/>
            <person name="Wang L."/>
            <person name="Qu L."/>
            <person name="Liu H."/>
            <person name="Sun Y."/>
            <person name="Le M."/>
            <person name="Wang Q."/>
            <person name="Wei S."/>
            <person name="Zheng Y."/>
            <person name="Lin W."/>
            <person name="Duan Y."/>
            <person name="Cao H."/>
            <person name="Xiong S."/>
            <person name="Wang X."/>
            <person name="Wei L."/>
            <person name="Li C."/>
            <person name="Ma Q."/>
            <person name="Ju M."/>
            <person name="Zhao R."/>
            <person name="Li G."/>
            <person name="Mu C."/>
            <person name="Tian Q."/>
            <person name="Mei H."/>
            <person name="Zhang T."/>
            <person name="Gao T."/>
            <person name="Zhang H."/>
        </authorList>
    </citation>
    <scope>NUCLEOTIDE SEQUENCE</scope>
    <source>
        <strain evidence="1">G02</strain>
    </source>
</reference>
<reference evidence="1" key="1">
    <citation type="submission" date="2020-06" db="EMBL/GenBank/DDBJ databases">
        <authorList>
            <person name="Li T."/>
            <person name="Hu X."/>
            <person name="Zhang T."/>
            <person name="Song X."/>
            <person name="Zhang H."/>
            <person name="Dai N."/>
            <person name="Sheng W."/>
            <person name="Hou X."/>
            <person name="Wei L."/>
        </authorList>
    </citation>
    <scope>NUCLEOTIDE SEQUENCE</scope>
    <source>
        <strain evidence="1">G02</strain>
        <tissue evidence="1">Leaf</tissue>
    </source>
</reference>
<gene>
    <name evidence="1" type="ORF">Sradi_5316700</name>
</gene>
<comment type="caution">
    <text evidence="1">The sequence shown here is derived from an EMBL/GenBank/DDBJ whole genome shotgun (WGS) entry which is preliminary data.</text>
</comment>
<dbReference type="AlphaFoldDB" id="A0AAW2LMQ5"/>
<proteinExistence type="predicted"/>
<organism evidence="1">
    <name type="scientific">Sesamum radiatum</name>
    <name type="common">Black benniseed</name>
    <dbReference type="NCBI Taxonomy" id="300843"/>
    <lineage>
        <taxon>Eukaryota</taxon>
        <taxon>Viridiplantae</taxon>
        <taxon>Streptophyta</taxon>
        <taxon>Embryophyta</taxon>
        <taxon>Tracheophyta</taxon>
        <taxon>Spermatophyta</taxon>
        <taxon>Magnoliopsida</taxon>
        <taxon>eudicotyledons</taxon>
        <taxon>Gunneridae</taxon>
        <taxon>Pentapetalae</taxon>
        <taxon>asterids</taxon>
        <taxon>lamiids</taxon>
        <taxon>Lamiales</taxon>
        <taxon>Pedaliaceae</taxon>
        <taxon>Sesamum</taxon>
    </lineage>
</organism>
<accession>A0AAW2LMQ5</accession>
<dbReference type="EMBL" id="JACGWJ010000024">
    <property type="protein sequence ID" value="KAL0320552.1"/>
    <property type="molecule type" value="Genomic_DNA"/>
</dbReference>
<evidence type="ECO:0000313" key="1">
    <source>
        <dbReference type="EMBL" id="KAL0320552.1"/>
    </source>
</evidence>
<name>A0AAW2LMQ5_SESRA</name>
<protein>
    <submittedName>
        <fullName evidence="1">Uncharacterized protein</fullName>
    </submittedName>
</protein>
<sequence length="123" mass="14097">MILDPVNHIITSLNITMKSMKTLKLVRMYCEDDEVPLQINAHWLQELIITKGFWGFNYRFLDISSLSKADLSFTVLGLDYDDYLVDVQQFNVATELLKSVCNVDELVIGLVLIHALSILKLLH</sequence>